<dbReference type="InterPro" id="IPR025345">
    <property type="entry name" value="DUF4249"/>
</dbReference>
<evidence type="ECO:0000313" key="1">
    <source>
        <dbReference type="EMBL" id="GAA3955817.1"/>
    </source>
</evidence>
<dbReference type="EMBL" id="BAABDH010000114">
    <property type="protein sequence ID" value="GAA3955817.1"/>
    <property type="molecule type" value="Genomic_DNA"/>
</dbReference>
<evidence type="ECO:0000313" key="2">
    <source>
        <dbReference type="Proteomes" id="UP001499909"/>
    </source>
</evidence>
<protein>
    <recommendedName>
        <fullName evidence="3">DUF4249 domain-containing protein</fullName>
    </recommendedName>
</protein>
<organism evidence="1 2">
    <name type="scientific">Hymenobacter algoricola</name>
    <dbReference type="NCBI Taxonomy" id="486267"/>
    <lineage>
        <taxon>Bacteria</taxon>
        <taxon>Pseudomonadati</taxon>
        <taxon>Bacteroidota</taxon>
        <taxon>Cytophagia</taxon>
        <taxon>Cytophagales</taxon>
        <taxon>Hymenobacteraceae</taxon>
        <taxon>Hymenobacter</taxon>
    </lineage>
</organism>
<name>A0ABP7NX59_9BACT</name>
<evidence type="ECO:0008006" key="3">
    <source>
        <dbReference type="Google" id="ProtNLM"/>
    </source>
</evidence>
<accession>A0ABP7NX59</accession>
<proteinExistence type="predicted"/>
<gene>
    <name evidence="1" type="ORF">GCM10022406_41500</name>
</gene>
<dbReference type="Pfam" id="PF14054">
    <property type="entry name" value="DUF4249"/>
    <property type="match status" value="1"/>
</dbReference>
<dbReference type="Proteomes" id="UP001499909">
    <property type="component" value="Unassembled WGS sequence"/>
</dbReference>
<comment type="caution">
    <text evidence="1">The sequence shown here is derived from an EMBL/GenBank/DDBJ whole genome shotgun (WGS) entry which is preliminary data.</text>
</comment>
<sequence>MLLAVYLKRLVVCHAPRLLLVLVATGCNLEQDIDIELPVAPAQLVAECYLLPGQVPRLSVTETVPYLSTPQPAVPTDVSVVLTLPNGQKRLLQFRPGLDKLTRKFYTHIGQQVLVAKPGDTFTLDVQDTQGRHLTGTATMPTRVPLDTVEWKFNDKSGEDRKAYLLAKFQDPAATADFYRLMIHKDSISDNAERDFELDDRLTNGQQMTLGTSYRFSSGDTLLVTLYHLDEPYYRFLQSLEDARNANGNPFAQPAAIRSTVRGGVGVFTILSEDRRTVIIK</sequence>
<reference evidence="2" key="1">
    <citation type="journal article" date="2019" name="Int. J. Syst. Evol. Microbiol.">
        <title>The Global Catalogue of Microorganisms (GCM) 10K type strain sequencing project: providing services to taxonomists for standard genome sequencing and annotation.</title>
        <authorList>
            <consortium name="The Broad Institute Genomics Platform"/>
            <consortium name="The Broad Institute Genome Sequencing Center for Infectious Disease"/>
            <person name="Wu L."/>
            <person name="Ma J."/>
        </authorList>
    </citation>
    <scope>NUCLEOTIDE SEQUENCE [LARGE SCALE GENOMIC DNA]</scope>
    <source>
        <strain evidence="2">JCM 17214</strain>
    </source>
</reference>
<keyword evidence="2" id="KW-1185">Reference proteome</keyword>
<dbReference type="RefSeq" id="WP_345117977.1">
    <property type="nucleotide sequence ID" value="NZ_BAABDH010000114.1"/>
</dbReference>